<accession>A0A0E9WMR2</accession>
<reference evidence="1" key="2">
    <citation type="journal article" date="2015" name="Fish Shellfish Immunol.">
        <title>Early steps in the European eel (Anguilla anguilla)-Vibrio vulnificus interaction in the gills: Role of the RtxA13 toxin.</title>
        <authorList>
            <person name="Callol A."/>
            <person name="Pajuelo D."/>
            <person name="Ebbesson L."/>
            <person name="Teles M."/>
            <person name="MacKenzie S."/>
            <person name="Amaro C."/>
        </authorList>
    </citation>
    <scope>NUCLEOTIDE SEQUENCE</scope>
</reference>
<dbReference type="EMBL" id="GBXM01017844">
    <property type="protein sequence ID" value="JAH90733.1"/>
    <property type="molecule type" value="Transcribed_RNA"/>
</dbReference>
<name>A0A0E9WMR2_ANGAN</name>
<proteinExistence type="predicted"/>
<protein>
    <submittedName>
        <fullName evidence="1">Uncharacterized protein</fullName>
    </submittedName>
</protein>
<organism evidence="1">
    <name type="scientific">Anguilla anguilla</name>
    <name type="common">European freshwater eel</name>
    <name type="synonym">Muraena anguilla</name>
    <dbReference type="NCBI Taxonomy" id="7936"/>
    <lineage>
        <taxon>Eukaryota</taxon>
        <taxon>Metazoa</taxon>
        <taxon>Chordata</taxon>
        <taxon>Craniata</taxon>
        <taxon>Vertebrata</taxon>
        <taxon>Euteleostomi</taxon>
        <taxon>Actinopterygii</taxon>
        <taxon>Neopterygii</taxon>
        <taxon>Teleostei</taxon>
        <taxon>Anguilliformes</taxon>
        <taxon>Anguillidae</taxon>
        <taxon>Anguilla</taxon>
    </lineage>
</organism>
<dbReference type="AlphaFoldDB" id="A0A0E9WMR2"/>
<sequence>MLVSAHQRVLATYKTGHVTIYAKREFKTHLLNLSVQ</sequence>
<evidence type="ECO:0000313" key="1">
    <source>
        <dbReference type="EMBL" id="JAH90733.1"/>
    </source>
</evidence>
<reference evidence="1" key="1">
    <citation type="submission" date="2014-11" db="EMBL/GenBank/DDBJ databases">
        <authorList>
            <person name="Amaro Gonzalez C."/>
        </authorList>
    </citation>
    <scope>NUCLEOTIDE SEQUENCE</scope>
</reference>